<dbReference type="PROSITE" id="PS51257">
    <property type="entry name" value="PROKAR_LIPOPROTEIN"/>
    <property type="match status" value="1"/>
</dbReference>
<reference evidence="3 4" key="1">
    <citation type="submission" date="2019-03" db="EMBL/GenBank/DDBJ databases">
        <title>Genomic Encyclopedia of Type Strains, Phase III (KMG-III): the genomes of soil and plant-associated and newly described type strains.</title>
        <authorList>
            <person name="Whitman W."/>
        </authorList>
    </citation>
    <scope>NUCLEOTIDE SEQUENCE [LARGE SCALE GENOMIC DNA]</scope>
    <source>
        <strain evidence="3 4">CGMCC 1.12802</strain>
    </source>
</reference>
<feature type="signal peptide" evidence="1">
    <location>
        <begin position="1"/>
        <end position="20"/>
    </location>
</feature>
<organism evidence="3 4">
    <name type="scientific">Epilithonimonas xixisoli</name>
    <dbReference type="NCBI Taxonomy" id="1476462"/>
    <lineage>
        <taxon>Bacteria</taxon>
        <taxon>Pseudomonadati</taxon>
        <taxon>Bacteroidota</taxon>
        <taxon>Flavobacteriia</taxon>
        <taxon>Flavobacteriales</taxon>
        <taxon>Weeksellaceae</taxon>
        <taxon>Chryseobacterium group</taxon>
        <taxon>Epilithonimonas</taxon>
    </lineage>
</organism>
<comment type="caution">
    <text evidence="3">The sequence shown here is derived from an EMBL/GenBank/DDBJ whole genome shotgun (WGS) entry which is preliminary data.</text>
</comment>
<name>A0A4R8IDL5_9FLAO</name>
<dbReference type="OrthoDB" id="975117at2"/>
<feature type="chain" id="PRO_5020232842" evidence="1">
    <location>
        <begin position="21"/>
        <end position="486"/>
    </location>
</feature>
<evidence type="ECO:0000313" key="4">
    <source>
        <dbReference type="Proteomes" id="UP000295313"/>
    </source>
</evidence>
<dbReference type="AlphaFoldDB" id="A0A4R8IDL5"/>
<proteinExistence type="predicted"/>
<protein>
    <submittedName>
        <fullName evidence="3">Uncharacterized protein DUF5019</fullName>
    </submittedName>
</protein>
<evidence type="ECO:0000313" key="3">
    <source>
        <dbReference type="EMBL" id="TDX83121.1"/>
    </source>
</evidence>
<feature type="domain" description="SusE outer membrane protein" evidence="2">
    <location>
        <begin position="24"/>
        <end position="121"/>
    </location>
</feature>
<evidence type="ECO:0000256" key="1">
    <source>
        <dbReference type="SAM" id="SignalP"/>
    </source>
</evidence>
<sequence>MKNLLKLLFASILVSILFVACDNDADRDWTTPEASFKLYDTTLGSNVLYETMKNNPFVLSWDKTSSSDYTIVFSTTEDFANKITLGTSTTNTFTTTIGDINSKFLSAGMSPFSSSAVYVRIEAGSEVSNVISFAITPYPIAGPVITAPTNGSTIVLNSSDQSAIATTITWSDYSKYGATVKYLVEIAKKGSSDFVSLGEVTIPIPNPDNITRSLAISNKDLNTAALNAGAVVNVETELDFRVTAKTEFSTPGIELISEVSTAKLTTYQVDYPDFFLVGGASAVGWNASGAQKLHKHDNISEIYTYLQPDEFRFLGQADWNPINYSMDVAGIKDNYKYFKTVSSNIVKGGGDENMKLTGTAGIYKVVIDADFGVKSLTVTPTTASWDIPNLYLVGSLQGWSDSTAEAFSPIGNGKFEMIREIPDGAEFKFLGQQNWTGKEWGNIHAVGNTGFLGPNGDNNNIKFDGGGTFYTITVDLKMGTYTIKPI</sequence>
<dbReference type="Gene3D" id="2.60.40.3620">
    <property type="match status" value="2"/>
</dbReference>
<gene>
    <name evidence="3" type="ORF">B0I22_3185</name>
</gene>
<keyword evidence="1" id="KW-0732">Signal</keyword>
<dbReference type="RefSeq" id="WP_133946177.1">
    <property type="nucleotide sequence ID" value="NZ_SOEO01000003.1"/>
</dbReference>
<evidence type="ECO:0000259" key="2">
    <source>
        <dbReference type="Pfam" id="PF14292"/>
    </source>
</evidence>
<feature type="domain" description="SusE outer membrane protein" evidence="2">
    <location>
        <begin position="141"/>
        <end position="242"/>
    </location>
</feature>
<dbReference type="Pfam" id="PF14292">
    <property type="entry name" value="SusE"/>
    <property type="match status" value="2"/>
</dbReference>
<dbReference type="EMBL" id="SOEO01000003">
    <property type="protein sequence ID" value="TDX83121.1"/>
    <property type="molecule type" value="Genomic_DNA"/>
</dbReference>
<keyword evidence="4" id="KW-1185">Reference proteome</keyword>
<accession>A0A4R8IDL5</accession>
<dbReference type="Proteomes" id="UP000295313">
    <property type="component" value="Unassembled WGS sequence"/>
</dbReference>
<dbReference type="InterPro" id="IPR025970">
    <property type="entry name" value="SusE"/>
</dbReference>